<comment type="caution">
    <text evidence="1">The sequence shown here is derived from an EMBL/GenBank/DDBJ whole genome shotgun (WGS) entry which is preliminary data.</text>
</comment>
<evidence type="ECO:0000313" key="1">
    <source>
        <dbReference type="EMBL" id="KJF70117.1"/>
    </source>
</evidence>
<dbReference type="EMBL" id="JWIT01000047">
    <property type="protein sequence ID" value="KJF70117.1"/>
    <property type="molecule type" value="Genomic_DNA"/>
</dbReference>
<dbReference type="Proteomes" id="UP000032564">
    <property type="component" value="Unassembled WGS sequence"/>
</dbReference>
<evidence type="ECO:0000313" key="2">
    <source>
        <dbReference type="Proteomes" id="UP000032564"/>
    </source>
</evidence>
<gene>
    <name evidence="1" type="ORF">RP75_28190</name>
</gene>
<proteinExistence type="predicted"/>
<reference evidence="1 2" key="1">
    <citation type="submission" date="2014-12" db="EMBL/GenBank/DDBJ databases">
        <authorList>
            <person name="Kuzmanovic N."/>
            <person name="Pulawska J."/>
            <person name="Obradovic A."/>
        </authorList>
    </citation>
    <scope>NUCLEOTIDE SEQUENCE [LARGE SCALE GENOMIC DNA]</scope>
    <source>
        <strain evidence="1 2">KFB 330</strain>
    </source>
</reference>
<keyword evidence="2" id="KW-1185">Reference proteome</keyword>
<accession>A0ABR5CZV8</accession>
<dbReference type="RefSeq" id="WP_045024712.1">
    <property type="nucleotide sequence ID" value="NZ_CP166108.1"/>
</dbReference>
<organism evidence="1 2">
    <name type="scientific">Agrobacterium arsenijevicii</name>
    <dbReference type="NCBI Taxonomy" id="1585697"/>
    <lineage>
        <taxon>Bacteria</taxon>
        <taxon>Pseudomonadati</taxon>
        <taxon>Pseudomonadota</taxon>
        <taxon>Alphaproteobacteria</taxon>
        <taxon>Hyphomicrobiales</taxon>
        <taxon>Rhizobiaceae</taxon>
        <taxon>Rhizobium/Agrobacterium group</taxon>
        <taxon>Agrobacterium</taxon>
    </lineage>
</organism>
<protein>
    <submittedName>
        <fullName evidence="1">Uncharacterized protein</fullName>
    </submittedName>
</protein>
<sequence length="156" mass="17003">MSTGVTELYSPRSVEYLGLWDVGHIKLKIYGVVAAGKELTSSMIDDAKAFVVQDLPPLVSAEGDDNGLGFVIIHPGDLGISVLAHWWIQGSVLCQHIRRTLWGADRPMNTATRPVIACVWELGLINAEQQLWRDTMMTGQPDAGSYLNSRAAIAVV</sequence>
<name>A0ABR5CZV8_9HYPH</name>